<dbReference type="Proteomes" id="UP001362999">
    <property type="component" value="Unassembled WGS sequence"/>
</dbReference>
<proteinExistence type="predicted"/>
<evidence type="ECO:0000256" key="1">
    <source>
        <dbReference type="SAM" id="SignalP"/>
    </source>
</evidence>
<feature type="chain" id="PRO_5043485834" description="Secreted protein" evidence="1">
    <location>
        <begin position="20"/>
        <end position="79"/>
    </location>
</feature>
<dbReference type="EMBL" id="JAWWNJ010000085">
    <property type="protein sequence ID" value="KAK7001053.1"/>
    <property type="molecule type" value="Genomic_DNA"/>
</dbReference>
<accession>A0AAW0A4C7</accession>
<sequence>MPRALKRGRSCSLLTFTVALHVPANPSPRLPSSNLHHLHLRPMTTIRFKIAADTCFDDETDGTQGNTIVTVRPHTASSA</sequence>
<evidence type="ECO:0000313" key="3">
    <source>
        <dbReference type="Proteomes" id="UP001362999"/>
    </source>
</evidence>
<organism evidence="2 3">
    <name type="scientific">Favolaschia claudopus</name>
    <dbReference type="NCBI Taxonomy" id="2862362"/>
    <lineage>
        <taxon>Eukaryota</taxon>
        <taxon>Fungi</taxon>
        <taxon>Dikarya</taxon>
        <taxon>Basidiomycota</taxon>
        <taxon>Agaricomycotina</taxon>
        <taxon>Agaricomycetes</taxon>
        <taxon>Agaricomycetidae</taxon>
        <taxon>Agaricales</taxon>
        <taxon>Marasmiineae</taxon>
        <taxon>Mycenaceae</taxon>
        <taxon>Favolaschia</taxon>
    </lineage>
</organism>
<gene>
    <name evidence="2" type="ORF">R3P38DRAFT_1815725</name>
</gene>
<feature type="signal peptide" evidence="1">
    <location>
        <begin position="1"/>
        <end position="19"/>
    </location>
</feature>
<evidence type="ECO:0008006" key="4">
    <source>
        <dbReference type="Google" id="ProtNLM"/>
    </source>
</evidence>
<evidence type="ECO:0000313" key="2">
    <source>
        <dbReference type="EMBL" id="KAK7001053.1"/>
    </source>
</evidence>
<name>A0AAW0A4C7_9AGAR</name>
<protein>
    <recommendedName>
        <fullName evidence="4">Secreted protein</fullName>
    </recommendedName>
</protein>
<keyword evidence="1" id="KW-0732">Signal</keyword>
<reference evidence="2 3" key="1">
    <citation type="journal article" date="2024" name="J Genomics">
        <title>Draft genome sequencing and assembly of Favolaschia claudopus CIRM-BRFM 2984 isolated from oak limbs.</title>
        <authorList>
            <person name="Navarro D."/>
            <person name="Drula E."/>
            <person name="Chaduli D."/>
            <person name="Cazenave R."/>
            <person name="Ahrendt S."/>
            <person name="Wang J."/>
            <person name="Lipzen A."/>
            <person name="Daum C."/>
            <person name="Barry K."/>
            <person name="Grigoriev I.V."/>
            <person name="Favel A."/>
            <person name="Rosso M.N."/>
            <person name="Martin F."/>
        </authorList>
    </citation>
    <scope>NUCLEOTIDE SEQUENCE [LARGE SCALE GENOMIC DNA]</scope>
    <source>
        <strain evidence="2 3">CIRM-BRFM 2984</strain>
    </source>
</reference>
<comment type="caution">
    <text evidence="2">The sequence shown here is derived from an EMBL/GenBank/DDBJ whole genome shotgun (WGS) entry which is preliminary data.</text>
</comment>
<keyword evidence="3" id="KW-1185">Reference proteome</keyword>
<dbReference type="AlphaFoldDB" id="A0AAW0A4C7"/>